<gene>
    <name evidence="2" type="ORF">F3Y22_tig00110187pilonHSYRG00417</name>
</gene>
<evidence type="ECO:0000313" key="3">
    <source>
        <dbReference type="Proteomes" id="UP000436088"/>
    </source>
</evidence>
<protein>
    <recommendedName>
        <fullName evidence="4">Reverse transcriptase Ty1/copia-type domain-containing protein</fullName>
    </recommendedName>
</protein>
<name>A0A6A3BDE2_HIBSY</name>
<feature type="region of interest" description="Disordered" evidence="1">
    <location>
        <begin position="372"/>
        <end position="414"/>
    </location>
</feature>
<accession>A0A6A3BDE2</accession>
<dbReference type="PANTHER" id="PTHR11439">
    <property type="entry name" value="GAG-POL-RELATED RETROTRANSPOSON"/>
    <property type="match status" value="1"/>
</dbReference>
<proteinExistence type="predicted"/>
<comment type="caution">
    <text evidence="2">The sequence shown here is derived from an EMBL/GenBank/DDBJ whole genome shotgun (WGS) entry which is preliminary data.</text>
</comment>
<evidence type="ECO:0000313" key="2">
    <source>
        <dbReference type="EMBL" id="KAE8715006.1"/>
    </source>
</evidence>
<dbReference type="Proteomes" id="UP000436088">
    <property type="component" value="Unassembled WGS sequence"/>
</dbReference>
<keyword evidence="3" id="KW-1185">Reference proteome</keyword>
<feature type="compositionally biased region" description="Polar residues" evidence="1">
    <location>
        <begin position="387"/>
        <end position="402"/>
    </location>
</feature>
<organism evidence="2 3">
    <name type="scientific">Hibiscus syriacus</name>
    <name type="common">Rose of Sharon</name>
    <dbReference type="NCBI Taxonomy" id="106335"/>
    <lineage>
        <taxon>Eukaryota</taxon>
        <taxon>Viridiplantae</taxon>
        <taxon>Streptophyta</taxon>
        <taxon>Embryophyta</taxon>
        <taxon>Tracheophyta</taxon>
        <taxon>Spermatophyta</taxon>
        <taxon>Magnoliopsida</taxon>
        <taxon>eudicotyledons</taxon>
        <taxon>Gunneridae</taxon>
        <taxon>Pentapetalae</taxon>
        <taxon>rosids</taxon>
        <taxon>malvids</taxon>
        <taxon>Malvales</taxon>
        <taxon>Malvaceae</taxon>
        <taxon>Malvoideae</taxon>
        <taxon>Hibiscus</taxon>
    </lineage>
</organism>
<dbReference type="CDD" id="cd09272">
    <property type="entry name" value="RNase_HI_RT_Ty1"/>
    <property type="match status" value="1"/>
</dbReference>
<reference evidence="2" key="1">
    <citation type="submission" date="2019-09" db="EMBL/GenBank/DDBJ databases">
        <title>Draft genome information of white flower Hibiscus syriacus.</title>
        <authorList>
            <person name="Kim Y.-M."/>
        </authorList>
    </citation>
    <scope>NUCLEOTIDE SEQUENCE [LARGE SCALE GENOMIC DNA]</scope>
    <source>
        <strain evidence="2">YM2019G1</strain>
    </source>
</reference>
<sequence length="431" mass="48962">MLFLMNNPCSNRRKTRQWWISSSFQLRNQKRLNRLLVVPLRMIYRIIVSPETGDDPVTFHDAVISQENDKWMAAMVEEMESLNHNRTWSWFPFLRGADLHRQPEGFTQLGNEHLVYRLKKSLYGLKQLLQRKFLEWKFAGIETQGNCGYLNGLMLLVKFVSTCKNLVSNIGKQSSGSFGYVDLYYACDLDNRRHGFFTLGGGPICWKSIVQSVVALSTTEAEYMAAAEAAKEALWLTGLVKELGVQQGGVQLLCDNQSVIHLAKNQVYRVRTKHIDVRFHKIRELVASGEILFQKVHTDENAADMFTKPVTTVTTDKFKHFLDLLNVSKKERELIALQTNIGLGKYKELLDAGVRIAARFHSHCPITGRLYYHPPSNSEGRHHSDRSSTGGSASLNRKNQVQDPHVNPKATSAAKATMPLDSSHFIFYSVS</sequence>
<evidence type="ECO:0008006" key="4">
    <source>
        <dbReference type="Google" id="ProtNLM"/>
    </source>
</evidence>
<evidence type="ECO:0000256" key="1">
    <source>
        <dbReference type="SAM" id="MobiDB-lite"/>
    </source>
</evidence>
<dbReference type="EMBL" id="VEPZ02000867">
    <property type="protein sequence ID" value="KAE8715006.1"/>
    <property type="molecule type" value="Genomic_DNA"/>
</dbReference>
<dbReference type="AlphaFoldDB" id="A0A6A3BDE2"/>